<dbReference type="GO" id="GO:0016491">
    <property type="term" value="F:oxidoreductase activity"/>
    <property type="evidence" value="ECO:0007669"/>
    <property type="project" value="UniProtKB-KW"/>
</dbReference>
<evidence type="ECO:0000313" key="7">
    <source>
        <dbReference type="Proteomes" id="UP000199690"/>
    </source>
</evidence>
<evidence type="ECO:0000259" key="4">
    <source>
        <dbReference type="SMART" id="SM00822"/>
    </source>
</evidence>
<accession>A0A1I1R730</accession>
<dbReference type="AlphaFoldDB" id="A0A1H6DGV3"/>
<sequence>MPGYQHRTQRNEQMQITDTAAIVTGGASGLGAATARALAGRGAQVFAVDLPDAVGKAPVVDGVTYTAADVTDAEQVQTAVEQAAGAGNPLRIVVNCAGIGPSARIVGRQGPHDLELFRKVIEVNLLGTFNVLRLAAAAIRETEADQQGQRGVVINTASVAAFDGQIGQAAYAASKGGVASLTLPAARDLSSAGIRVMTIAPGIVDTPMLATVSEEYRQGLADGVPFPKRLGTPDDYAKLALNIVEHDYLNGEVIRMDGALRMAPR</sequence>
<dbReference type="PANTHER" id="PTHR43658:SF8">
    <property type="entry name" value="17-BETA-HYDROXYSTEROID DEHYDROGENASE 14-RELATED"/>
    <property type="match status" value="1"/>
</dbReference>
<proteinExistence type="inferred from homology"/>
<dbReference type="PANTHER" id="PTHR43658">
    <property type="entry name" value="SHORT-CHAIN DEHYDROGENASE/REDUCTASE"/>
    <property type="match status" value="1"/>
</dbReference>
<protein>
    <submittedName>
        <fullName evidence="5">NAD(P)-dependent dehydrogenase, short-chain alcohol dehydrogenase family</fullName>
    </submittedName>
</protein>
<dbReference type="PROSITE" id="PS00061">
    <property type="entry name" value="ADH_SHORT"/>
    <property type="match status" value="1"/>
</dbReference>
<keyword evidence="7" id="KW-1185">Reference proteome</keyword>
<dbReference type="FunFam" id="3.40.50.720:FF:000215">
    <property type="entry name" value="3-hydroxyacyl-CoA dehydrogenase type-2"/>
    <property type="match status" value="1"/>
</dbReference>
<dbReference type="InterPro" id="IPR036291">
    <property type="entry name" value="NAD(P)-bd_dom_sf"/>
</dbReference>
<evidence type="ECO:0000256" key="1">
    <source>
        <dbReference type="ARBA" id="ARBA00006484"/>
    </source>
</evidence>
<accession>A0A1H6DGV3</accession>
<reference evidence="5" key="2">
    <citation type="submission" date="2016-10" db="EMBL/GenBank/DDBJ databases">
        <authorList>
            <person name="de Groot N.N."/>
        </authorList>
    </citation>
    <scope>NUCLEOTIDE SEQUENCE [LARGE SCALE GENOMIC DNA]</scope>
    <source>
        <strain evidence="5">ATCC 20501</strain>
    </source>
</reference>
<feature type="domain" description="Ketoreductase" evidence="4">
    <location>
        <begin position="19"/>
        <end position="206"/>
    </location>
</feature>
<gene>
    <name evidence="5" type="ORF">SAMN02982929_04435</name>
    <name evidence="6" type="ORF">SAMN05216506_103356</name>
</gene>
<dbReference type="EMBL" id="FOME01000003">
    <property type="protein sequence ID" value="SFD27988.1"/>
    <property type="molecule type" value="Genomic_DNA"/>
</dbReference>
<dbReference type="SMR" id="A0A1H6DGV3"/>
<dbReference type="Proteomes" id="UP000199690">
    <property type="component" value="Unassembled WGS sequence"/>
</dbReference>
<name>A0A1H6DGV3_9PSEU</name>
<evidence type="ECO:0000313" key="5">
    <source>
        <dbReference type="EMBL" id="SEG84479.1"/>
    </source>
</evidence>
<dbReference type="PRINTS" id="PR00081">
    <property type="entry name" value="GDHRDH"/>
</dbReference>
<dbReference type="InterPro" id="IPR057326">
    <property type="entry name" value="KR_dom"/>
</dbReference>
<organism evidence="5 8">
    <name type="scientific">Saccharopolyspora kobensis</name>
    <dbReference type="NCBI Taxonomy" id="146035"/>
    <lineage>
        <taxon>Bacteria</taxon>
        <taxon>Bacillati</taxon>
        <taxon>Actinomycetota</taxon>
        <taxon>Actinomycetes</taxon>
        <taxon>Pseudonocardiales</taxon>
        <taxon>Pseudonocardiaceae</taxon>
        <taxon>Saccharopolyspora</taxon>
    </lineage>
</organism>
<dbReference type="SMART" id="SM00822">
    <property type="entry name" value="PKS_KR"/>
    <property type="match status" value="1"/>
</dbReference>
<dbReference type="Proteomes" id="UP000236729">
    <property type="component" value="Unassembled WGS sequence"/>
</dbReference>
<keyword evidence="2" id="KW-0560">Oxidoreductase</keyword>
<reference evidence="7 8" key="1">
    <citation type="submission" date="2016-10" db="EMBL/GenBank/DDBJ databases">
        <authorList>
            <person name="Varghese N."/>
            <person name="Submissions S."/>
        </authorList>
    </citation>
    <scope>NUCLEOTIDE SEQUENCE [LARGE SCALE GENOMIC DNA]</scope>
    <source>
        <strain evidence="8">ATCC 20501</strain>
        <strain evidence="6 7">CGMCC 4.3529</strain>
    </source>
</reference>
<dbReference type="SUPFAM" id="SSF51735">
    <property type="entry name" value="NAD(P)-binding Rossmann-fold domains"/>
    <property type="match status" value="1"/>
</dbReference>
<dbReference type="Pfam" id="PF00106">
    <property type="entry name" value="adh_short"/>
    <property type="match status" value="1"/>
</dbReference>
<dbReference type="InterPro" id="IPR002347">
    <property type="entry name" value="SDR_fam"/>
</dbReference>
<evidence type="ECO:0000256" key="2">
    <source>
        <dbReference type="ARBA" id="ARBA00023002"/>
    </source>
</evidence>
<evidence type="ECO:0000313" key="8">
    <source>
        <dbReference type="Proteomes" id="UP000236729"/>
    </source>
</evidence>
<dbReference type="EMBL" id="FNVB01000006">
    <property type="protein sequence ID" value="SEG84479.1"/>
    <property type="molecule type" value="Genomic_DNA"/>
</dbReference>
<evidence type="ECO:0000256" key="3">
    <source>
        <dbReference type="RuleBase" id="RU000363"/>
    </source>
</evidence>
<comment type="similarity">
    <text evidence="1 3">Belongs to the short-chain dehydrogenases/reductases (SDR) family.</text>
</comment>
<evidence type="ECO:0000313" key="6">
    <source>
        <dbReference type="EMBL" id="SFD27988.1"/>
    </source>
</evidence>
<dbReference type="Gene3D" id="3.40.50.720">
    <property type="entry name" value="NAD(P)-binding Rossmann-like Domain"/>
    <property type="match status" value="1"/>
</dbReference>
<dbReference type="InterPro" id="IPR020904">
    <property type="entry name" value="Sc_DH/Rdtase_CS"/>
</dbReference>
<dbReference type="PRINTS" id="PR00080">
    <property type="entry name" value="SDRFAMILY"/>
</dbReference>